<keyword evidence="4" id="KW-1185">Reference proteome</keyword>
<reference evidence="2 3" key="1">
    <citation type="submission" date="2019-05" db="EMBL/GenBank/DDBJ databases">
        <authorList>
            <consortium name="Pathogen Informatics"/>
        </authorList>
    </citation>
    <scope>NUCLEOTIDE SEQUENCE [LARGE SCALE GENOMIC DNA]</scope>
    <source>
        <strain evidence="2 3">NCTC11429</strain>
    </source>
</reference>
<accession>A0A4U9UJK3</accession>
<reference evidence="1 4" key="2">
    <citation type="submission" date="2024-06" db="EMBL/GenBank/DDBJ databases">
        <title>Soil Sphingobacterium thalpophilum.</title>
        <authorList>
            <person name="Yang J."/>
            <person name="Li J."/>
        </authorList>
    </citation>
    <scope>NUCLEOTIDE SEQUENCE [LARGE SCALE GENOMIC DNA]</scope>
    <source>
        <strain evidence="1 4">22g91tb</strain>
    </source>
</reference>
<dbReference type="RefSeq" id="WP_028070790.1">
    <property type="nucleotide sequence ID" value="NZ_CP141191.1"/>
</dbReference>
<dbReference type="STRING" id="1123265.GCA_000686625_04127"/>
<dbReference type="GeneID" id="78465850"/>
<proteinExistence type="predicted"/>
<dbReference type="KEGG" id="stha:NCTC11429_01210"/>
<evidence type="ECO:0000313" key="3">
    <source>
        <dbReference type="Proteomes" id="UP000308196"/>
    </source>
</evidence>
<sequence length="67" mass="7937">MNSKKRKFFPAFRLMIFTKTEYHTRPYKVNGIPRYLLIDKAGNLISADSPRPSDPKLKVLLEEWLKK</sequence>
<name>A0A4U9UJK3_9SPHI</name>
<protein>
    <recommendedName>
        <fullName evidence="5">TlpA family protein disulfide reductase</fullName>
    </recommendedName>
</protein>
<evidence type="ECO:0008006" key="5">
    <source>
        <dbReference type="Google" id="ProtNLM"/>
    </source>
</evidence>
<dbReference type="EMBL" id="JBEOQB010000001">
    <property type="protein sequence ID" value="MEZ0450632.1"/>
    <property type="molecule type" value="Genomic_DNA"/>
</dbReference>
<dbReference type="EMBL" id="LR590484">
    <property type="protein sequence ID" value="VTR33680.1"/>
    <property type="molecule type" value="Genomic_DNA"/>
</dbReference>
<organism evidence="2 3">
    <name type="scientific">Sphingobacterium thalpophilum</name>
    <dbReference type="NCBI Taxonomy" id="259"/>
    <lineage>
        <taxon>Bacteria</taxon>
        <taxon>Pseudomonadati</taxon>
        <taxon>Bacteroidota</taxon>
        <taxon>Sphingobacteriia</taxon>
        <taxon>Sphingobacteriales</taxon>
        <taxon>Sphingobacteriaceae</taxon>
        <taxon>Sphingobacterium</taxon>
    </lineage>
</organism>
<gene>
    <name evidence="1" type="ORF">ABTW24_03370</name>
    <name evidence="2" type="ORF">NCTC11429_01210</name>
</gene>
<evidence type="ECO:0000313" key="4">
    <source>
        <dbReference type="Proteomes" id="UP001566204"/>
    </source>
</evidence>
<evidence type="ECO:0000313" key="2">
    <source>
        <dbReference type="EMBL" id="VTR33680.1"/>
    </source>
</evidence>
<dbReference type="Proteomes" id="UP000308196">
    <property type="component" value="Chromosome"/>
</dbReference>
<evidence type="ECO:0000313" key="1">
    <source>
        <dbReference type="EMBL" id="MEZ0450632.1"/>
    </source>
</evidence>
<dbReference type="Gene3D" id="3.40.30.10">
    <property type="entry name" value="Glutaredoxin"/>
    <property type="match status" value="1"/>
</dbReference>
<dbReference type="AlphaFoldDB" id="A0A4U9UJK3"/>
<dbReference type="Proteomes" id="UP001566204">
    <property type="component" value="Unassembled WGS sequence"/>
</dbReference>